<accession>A0A2B4S3V2</accession>
<protein>
    <submittedName>
        <fullName evidence="2">Uncharacterized protein</fullName>
    </submittedName>
</protein>
<dbReference type="Gene3D" id="3.30.200.20">
    <property type="entry name" value="Phosphorylase Kinase, domain 1"/>
    <property type="match status" value="1"/>
</dbReference>
<dbReference type="OrthoDB" id="5981765at2759"/>
<evidence type="ECO:0000313" key="2">
    <source>
        <dbReference type="EMBL" id="PFX23729.1"/>
    </source>
</evidence>
<sequence length="161" mass="17624">MTAQRPAEYMDFKESSTDDSQTQTAGQVADYTPLHPSTCSWEVSRDHVTLANMDGKGAFDQVAKRTAKEPRGRSGTTKISIKILKGKTFNPLKLPCSAASFRIDTTMAASLALLNFKMNSTTILQQLRETKVHNSAMVTSLAASVNKSAYTCVVKKRLKCT</sequence>
<name>A0A2B4S3V2_STYPI</name>
<gene>
    <name evidence="2" type="ORF">AWC38_SpisGene11697</name>
</gene>
<dbReference type="Proteomes" id="UP000225706">
    <property type="component" value="Unassembled WGS sequence"/>
</dbReference>
<evidence type="ECO:0000313" key="3">
    <source>
        <dbReference type="Proteomes" id="UP000225706"/>
    </source>
</evidence>
<evidence type="ECO:0000256" key="1">
    <source>
        <dbReference type="SAM" id="MobiDB-lite"/>
    </source>
</evidence>
<proteinExistence type="predicted"/>
<reference evidence="3" key="1">
    <citation type="journal article" date="2017" name="bioRxiv">
        <title>Comparative analysis of the genomes of Stylophora pistillata and Acropora digitifera provides evidence for extensive differences between species of corals.</title>
        <authorList>
            <person name="Voolstra C.R."/>
            <person name="Li Y."/>
            <person name="Liew Y.J."/>
            <person name="Baumgarten S."/>
            <person name="Zoccola D."/>
            <person name="Flot J.-F."/>
            <person name="Tambutte S."/>
            <person name="Allemand D."/>
            <person name="Aranda M."/>
        </authorList>
    </citation>
    <scope>NUCLEOTIDE SEQUENCE [LARGE SCALE GENOMIC DNA]</scope>
</reference>
<keyword evidence="3" id="KW-1185">Reference proteome</keyword>
<organism evidence="2 3">
    <name type="scientific">Stylophora pistillata</name>
    <name type="common">Smooth cauliflower coral</name>
    <dbReference type="NCBI Taxonomy" id="50429"/>
    <lineage>
        <taxon>Eukaryota</taxon>
        <taxon>Metazoa</taxon>
        <taxon>Cnidaria</taxon>
        <taxon>Anthozoa</taxon>
        <taxon>Hexacorallia</taxon>
        <taxon>Scleractinia</taxon>
        <taxon>Astrocoeniina</taxon>
        <taxon>Pocilloporidae</taxon>
        <taxon>Stylophora</taxon>
    </lineage>
</organism>
<dbReference type="EMBL" id="LSMT01000198">
    <property type="protein sequence ID" value="PFX23729.1"/>
    <property type="molecule type" value="Genomic_DNA"/>
</dbReference>
<comment type="caution">
    <text evidence="2">The sequence shown here is derived from an EMBL/GenBank/DDBJ whole genome shotgun (WGS) entry which is preliminary data.</text>
</comment>
<dbReference type="AlphaFoldDB" id="A0A2B4S3V2"/>
<feature type="region of interest" description="Disordered" evidence="1">
    <location>
        <begin position="1"/>
        <end position="25"/>
    </location>
</feature>